<dbReference type="Gene3D" id="2.40.128.380">
    <property type="entry name" value="T3SS negative regulator GrlR"/>
    <property type="match status" value="1"/>
</dbReference>
<protein>
    <submittedName>
        <fullName evidence="1">Uncharacterized protein</fullName>
    </submittedName>
</protein>
<reference evidence="1 2" key="1">
    <citation type="submission" date="2020-03" db="EMBL/GenBank/DDBJ databases">
        <title>Genomic Encyclopedia of Type Strains, Phase IV (KMG-IV): sequencing the most valuable type-strain genomes for metagenomic binning, comparative biology and taxonomic classification.</title>
        <authorList>
            <person name="Goeker M."/>
        </authorList>
    </citation>
    <scope>NUCLEOTIDE SEQUENCE [LARGE SCALE GENOMIC DNA]</scope>
    <source>
        <strain evidence="1 2">DSM 19867</strain>
    </source>
</reference>
<comment type="caution">
    <text evidence="1">The sequence shown here is derived from an EMBL/GenBank/DDBJ whole genome shotgun (WGS) entry which is preliminary data.</text>
</comment>
<organism evidence="1 2">
    <name type="scientific">Rhizomicrobium palustre</name>
    <dbReference type="NCBI Taxonomy" id="189966"/>
    <lineage>
        <taxon>Bacteria</taxon>
        <taxon>Pseudomonadati</taxon>
        <taxon>Pseudomonadota</taxon>
        <taxon>Alphaproteobacteria</taxon>
        <taxon>Micropepsales</taxon>
        <taxon>Micropepsaceae</taxon>
        <taxon>Rhizomicrobium</taxon>
    </lineage>
</organism>
<evidence type="ECO:0000313" key="1">
    <source>
        <dbReference type="EMBL" id="NIK89405.1"/>
    </source>
</evidence>
<gene>
    <name evidence="1" type="ORF">FHS83_002723</name>
</gene>
<dbReference type="AlphaFoldDB" id="A0A846N1Q7"/>
<sequence length="109" mass="11803">MRNGLYRSWFKGPFAQGCSAIILLDGRAIASDPGHSYIGDFTDVGGHFHAEVKAKRHTRLKLPAAMADLDAFTIICDGPSAQETATLTCVVPEAPGNEVEIKLMWVSEI</sequence>
<name>A0A846N1Q7_9PROT</name>
<dbReference type="Proteomes" id="UP000570514">
    <property type="component" value="Unassembled WGS sequence"/>
</dbReference>
<dbReference type="InterPro" id="IPR043019">
    <property type="entry name" value="GrlR_sf"/>
</dbReference>
<proteinExistence type="predicted"/>
<accession>A0A846N1Q7</accession>
<dbReference type="EMBL" id="JAASRM010000001">
    <property type="protein sequence ID" value="NIK89405.1"/>
    <property type="molecule type" value="Genomic_DNA"/>
</dbReference>
<dbReference type="RefSeq" id="WP_167083497.1">
    <property type="nucleotide sequence ID" value="NZ_BAAADC010000001.1"/>
</dbReference>
<keyword evidence="2" id="KW-1185">Reference proteome</keyword>
<evidence type="ECO:0000313" key="2">
    <source>
        <dbReference type="Proteomes" id="UP000570514"/>
    </source>
</evidence>